<dbReference type="Proteomes" id="UP000645966">
    <property type="component" value="Unassembled WGS sequence"/>
</dbReference>
<feature type="region of interest" description="Disordered" evidence="1">
    <location>
        <begin position="36"/>
        <end position="57"/>
    </location>
</feature>
<dbReference type="Pfam" id="PF00578">
    <property type="entry name" value="AhpC-TSA"/>
    <property type="match status" value="1"/>
</dbReference>
<evidence type="ECO:0000259" key="2">
    <source>
        <dbReference type="PROSITE" id="PS51352"/>
    </source>
</evidence>
<dbReference type="PROSITE" id="PS00194">
    <property type="entry name" value="THIOREDOXIN_1"/>
    <property type="match status" value="1"/>
</dbReference>
<dbReference type="Gene3D" id="3.40.30.10">
    <property type="entry name" value="Glutaredoxin"/>
    <property type="match status" value="1"/>
</dbReference>
<gene>
    <name evidence="3" type="ORF">JDV75_09075</name>
</gene>
<sequence>MSRRTMWGMVAGIILTLLVVLAVPVMLRAVNDPVGDTPATGTGDNPTATQATVDPDTLAGRTACPGPTVAGVDLDCLGDTGPAPAETRPTVAVVWAWWCAPCRDEMPLFETFAEQHPDYTVAGIHADSAPAAGVAKLDEWGIGLPSYTDPHGTFAGSLGLPGVVPVTVVTDATGSVRGTFPRTFTSVREINDAVEEALS</sequence>
<feature type="compositionally biased region" description="Polar residues" evidence="1">
    <location>
        <begin position="39"/>
        <end position="52"/>
    </location>
</feature>
<reference evidence="3" key="1">
    <citation type="submission" date="2020-12" db="EMBL/GenBank/DDBJ databases">
        <title>Genome public.</title>
        <authorList>
            <person name="Sun Q."/>
        </authorList>
    </citation>
    <scope>NUCLEOTIDE SEQUENCE</scope>
    <source>
        <strain evidence="3">CCM 8863</strain>
    </source>
</reference>
<dbReference type="SUPFAM" id="SSF52833">
    <property type="entry name" value="Thioredoxin-like"/>
    <property type="match status" value="1"/>
</dbReference>
<dbReference type="GO" id="GO:0016491">
    <property type="term" value="F:oxidoreductase activity"/>
    <property type="evidence" value="ECO:0007669"/>
    <property type="project" value="InterPro"/>
</dbReference>
<accession>A0A934I276</accession>
<dbReference type="InterPro" id="IPR036249">
    <property type="entry name" value="Thioredoxin-like_sf"/>
</dbReference>
<keyword evidence="4" id="KW-1185">Reference proteome</keyword>
<feature type="domain" description="Thioredoxin" evidence="2">
    <location>
        <begin position="42"/>
        <end position="199"/>
    </location>
</feature>
<dbReference type="GO" id="GO:0016209">
    <property type="term" value="F:antioxidant activity"/>
    <property type="evidence" value="ECO:0007669"/>
    <property type="project" value="InterPro"/>
</dbReference>
<proteinExistence type="predicted"/>
<dbReference type="InterPro" id="IPR013766">
    <property type="entry name" value="Thioredoxin_domain"/>
</dbReference>
<dbReference type="InterPro" id="IPR017937">
    <property type="entry name" value="Thioredoxin_CS"/>
</dbReference>
<dbReference type="InterPro" id="IPR000866">
    <property type="entry name" value="AhpC/TSA"/>
</dbReference>
<dbReference type="AlphaFoldDB" id="A0A934I276"/>
<dbReference type="CDD" id="cd02966">
    <property type="entry name" value="TlpA_like_family"/>
    <property type="match status" value="1"/>
</dbReference>
<evidence type="ECO:0000313" key="3">
    <source>
        <dbReference type="EMBL" id="MBI8989905.1"/>
    </source>
</evidence>
<comment type="caution">
    <text evidence="3">The sequence shown here is derived from an EMBL/GenBank/DDBJ whole genome shotgun (WGS) entry which is preliminary data.</text>
</comment>
<name>A0A934I276_9CORY</name>
<organism evidence="3 4">
    <name type="scientific">Corynebacterium meridianum</name>
    <dbReference type="NCBI Taxonomy" id="2765363"/>
    <lineage>
        <taxon>Bacteria</taxon>
        <taxon>Bacillati</taxon>
        <taxon>Actinomycetota</taxon>
        <taxon>Actinomycetes</taxon>
        <taxon>Mycobacteriales</taxon>
        <taxon>Corynebacteriaceae</taxon>
        <taxon>Corynebacterium</taxon>
    </lineage>
</organism>
<dbReference type="PROSITE" id="PS51352">
    <property type="entry name" value="THIOREDOXIN_2"/>
    <property type="match status" value="1"/>
</dbReference>
<evidence type="ECO:0000313" key="4">
    <source>
        <dbReference type="Proteomes" id="UP000645966"/>
    </source>
</evidence>
<dbReference type="EMBL" id="JAEIOS010000013">
    <property type="protein sequence ID" value="MBI8989905.1"/>
    <property type="molecule type" value="Genomic_DNA"/>
</dbReference>
<protein>
    <submittedName>
        <fullName evidence="3">TlpA family protein disulfide reductase</fullName>
    </submittedName>
</protein>
<dbReference type="RefSeq" id="WP_198738928.1">
    <property type="nucleotide sequence ID" value="NZ_JAEIOS010000013.1"/>
</dbReference>
<evidence type="ECO:0000256" key="1">
    <source>
        <dbReference type="SAM" id="MobiDB-lite"/>
    </source>
</evidence>